<gene>
    <name evidence="2" type="ORF">DW2_12505</name>
</gene>
<sequence length="72" mass="8167">MPRKDKLNGFFRELAPKPGTAQDKTDAAVRIIREAEAEKRADLTATLRAARLERDEGDHDLKPPSRRTKPRS</sequence>
<organism evidence="2 3">
    <name type="scientific">Thioclava atlantica</name>
    <dbReference type="NCBI Taxonomy" id="1317124"/>
    <lineage>
        <taxon>Bacteria</taxon>
        <taxon>Pseudomonadati</taxon>
        <taxon>Pseudomonadota</taxon>
        <taxon>Alphaproteobacteria</taxon>
        <taxon>Rhodobacterales</taxon>
        <taxon>Paracoccaceae</taxon>
        <taxon>Thioclava</taxon>
    </lineage>
</organism>
<reference evidence="2 3" key="2">
    <citation type="journal article" date="2015" name="Antonie Van Leeuwenhoek">
        <title>Thioclava indica sp. nov., isolated from surface seawater of the Indian Ocean.</title>
        <authorList>
            <person name="Liu Y."/>
            <person name="Lai Q."/>
            <person name="Du J."/>
            <person name="Xu H."/>
            <person name="Jiang L."/>
            <person name="Shao Z."/>
        </authorList>
    </citation>
    <scope>NUCLEOTIDE SEQUENCE [LARGE SCALE GENOMIC DNA]</scope>
    <source>
        <strain evidence="2 3">13D2W-2</strain>
    </source>
</reference>
<dbReference type="AlphaFoldDB" id="A0A085TVC7"/>
<dbReference type="RefSeq" id="WP_038147012.1">
    <property type="nucleotide sequence ID" value="NZ_AQRC01000009.1"/>
</dbReference>
<accession>A0A085TVC7</accession>
<dbReference type="PATRIC" id="fig|1317124.6.peg.2531"/>
<feature type="region of interest" description="Disordered" evidence="1">
    <location>
        <begin position="50"/>
        <end position="72"/>
    </location>
</feature>
<feature type="compositionally biased region" description="Basic and acidic residues" evidence="1">
    <location>
        <begin position="50"/>
        <end position="63"/>
    </location>
</feature>
<reference evidence="3" key="1">
    <citation type="submission" date="2013-04" db="EMBL/GenBank/DDBJ databases">
        <title>Thioclava sp. 13D2W-2 Genome Sequencing.</title>
        <authorList>
            <person name="Lai Q."/>
            <person name="Li G."/>
            <person name="Shao Z."/>
        </authorList>
    </citation>
    <scope>NUCLEOTIDE SEQUENCE [LARGE SCALE GENOMIC DNA]</scope>
    <source>
        <strain evidence="3">13D2W-2</strain>
    </source>
</reference>
<keyword evidence="3" id="KW-1185">Reference proteome</keyword>
<evidence type="ECO:0000256" key="1">
    <source>
        <dbReference type="SAM" id="MobiDB-lite"/>
    </source>
</evidence>
<name>A0A085TVC7_9RHOB</name>
<evidence type="ECO:0000313" key="2">
    <source>
        <dbReference type="EMBL" id="KFE34674.1"/>
    </source>
</evidence>
<comment type="caution">
    <text evidence="2">The sequence shown here is derived from an EMBL/GenBank/DDBJ whole genome shotgun (WGS) entry which is preliminary data.</text>
</comment>
<dbReference type="EMBL" id="AQRC01000009">
    <property type="protein sequence ID" value="KFE34674.1"/>
    <property type="molecule type" value="Genomic_DNA"/>
</dbReference>
<proteinExistence type="predicted"/>
<evidence type="ECO:0000313" key="3">
    <source>
        <dbReference type="Proteomes" id="UP000028607"/>
    </source>
</evidence>
<protein>
    <submittedName>
        <fullName evidence="2">Uncharacterized protein</fullName>
    </submittedName>
</protein>
<dbReference type="Proteomes" id="UP000028607">
    <property type="component" value="Unassembled WGS sequence"/>
</dbReference>